<sequence length="337" mass="33617">MKSVHVGLLLSVLAVSAACSTTEAAEPPPGLAERGTVMTTVTPTRQDLTNAVSLGGTVTMNPVFGVVAPVAGQMRYLDLDAPKATPKKPTRVGSVWVDGEPHRVEVPAGSTFAGRLVDDRASVTAGMPVASAKLAGYGIVAEISSDKAYQIADGLTGVQAQIKNGPGPFPCAVLGTIAALPAGTVPAPPPPVEPEPPAGEQSPGSAAAPPPVEKAPVEEQELPPGSDASGLRLVCTAPPATKLINGAAATLKIVTQTAANALVVPVEAVAGGQGKGQVEVVEDDGTKRIVDVVLGLTDGKVVEVRSGLTGEEKLSVPGPNLPPAPDGEGASGIPGGR</sequence>
<dbReference type="Proteomes" id="UP001595859">
    <property type="component" value="Unassembled WGS sequence"/>
</dbReference>
<organism evidence="3 4">
    <name type="scientific">Actinophytocola glycyrrhizae</name>
    <dbReference type="NCBI Taxonomy" id="2044873"/>
    <lineage>
        <taxon>Bacteria</taxon>
        <taxon>Bacillati</taxon>
        <taxon>Actinomycetota</taxon>
        <taxon>Actinomycetes</taxon>
        <taxon>Pseudonocardiales</taxon>
        <taxon>Pseudonocardiaceae</taxon>
    </lineage>
</organism>
<feature type="chain" id="PRO_5046752896" evidence="2">
    <location>
        <begin position="18"/>
        <end position="337"/>
    </location>
</feature>
<dbReference type="EMBL" id="JBHSIS010000022">
    <property type="protein sequence ID" value="MFC4858072.1"/>
    <property type="molecule type" value="Genomic_DNA"/>
</dbReference>
<dbReference type="Gene3D" id="2.40.420.20">
    <property type="match status" value="1"/>
</dbReference>
<evidence type="ECO:0000313" key="3">
    <source>
        <dbReference type="EMBL" id="MFC4858072.1"/>
    </source>
</evidence>
<dbReference type="RefSeq" id="WP_378060264.1">
    <property type="nucleotide sequence ID" value="NZ_JBHSIS010000022.1"/>
</dbReference>
<gene>
    <name evidence="3" type="ORF">ACFPCV_31620</name>
</gene>
<accession>A0ABV9SA27</accession>
<dbReference type="PROSITE" id="PS51257">
    <property type="entry name" value="PROKAR_LIPOPROTEIN"/>
    <property type="match status" value="1"/>
</dbReference>
<name>A0ABV9SA27_9PSEU</name>
<feature type="region of interest" description="Disordered" evidence="1">
    <location>
        <begin position="307"/>
        <end position="337"/>
    </location>
</feature>
<evidence type="ECO:0000313" key="4">
    <source>
        <dbReference type="Proteomes" id="UP001595859"/>
    </source>
</evidence>
<feature type="signal peptide" evidence="2">
    <location>
        <begin position="1"/>
        <end position="17"/>
    </location>
</feature>
<evidence type="ECO:0000256" key="1">
    <source>
        <dbReference type="SAM" id="MobiDB-lite"/>
    </source>
</evidence>
<keyword evidence="2" id="KW-0732">Signal</keyword>
<keyword evidence="4" id="KW-1185">Reference proteome</keyword>
<feature type="compositionally biased region" description="Pro residues" evidence="1">
    <location>
        <begin position="186"/>
        <end position="197"/>
    </location>
</feature>
<feature type="region of interest" description="Disordered" evidence="1">
    <location>
        <begin position="185"/>
        <end position="231"/>
    </location>
</feature>
<protein>
    <submittedName>
        <fullName evidence="3">Efflux RND transporter periplasmic adaptor subunit</fullName>
    </submittedName>
</protein>
<comment type="caution">
    <text evidence="3">The sequence shown here is derived from an EMBL/GenBank/DDBJ whole genome shotgun (WGS) entry which is preliminary data.</text>
</comment>
<reference evidence="4" key="1">
    <citation type="journal article" date="2019" name="Int. J. Syst. Evol. Microbiol.">
        <title>The Global Catalogue of Microorganisms (GCM) 10K type strain sequencing project: providing services to taxonomists for standard genome sequencing and annotation.</title>
        <authorList>
            <consortium name="The Broad Institute Genomics Platform"/>
            <consortium name="The Broad Institute Genome Sequencing Center for Infectious Disease"/>
            <person name="Wu L."/>
            <person name="Ma J."/>
        </authorList>
    </citation>
    <scope>NUCLEOTIDE SEQUENCE [LARGE SCALE GENOMIC DNA]</scope>
    <source>
        <strain evidence="4">ZS-22-S1</strain>
    </source>
</reference>
<proteinExistence type="predicted"/>
<evidence type="ECO:0000256" key="2">
    <source>
        <dbReference type="SAM" id="SignalP"/>
    </source>
</evidence>